<comment type="caution">
    <text evidence="1">The sequence shown here is derived from an EMBL/GenBank/DDBJ whole genome shotgun (WGS) entry which is preliminary data.</text>
</comment>
<proteinExistence type="predicted"/>
<organism evidence="1">
    <name type="scientific">marine sediment metagenome</name>
    <dbReference type="NCBI Taxonomy" id="412755"/>
    <lineage>
        <taxon>unclassified sequences</taxon>
        <taxon>metagenomes</taxon>
        <taxon>ecological metagenomes</taxon>
    </lineage>
</organism>
<name>X1BX47_9ZZZZ</name>
<dbReference type="AlphaFoldDB" id="X1BX47"/>
<evidence type="ECO:0000313" key="1">
    <source>
        <dbReference type="EMBL" id="GAG99585.1"/>
    </source>
</evidence>
<gene>
    <name evidence="1" type="ORF">S01H4_41488</name>
</gene>
<dbReference type="EMBL" id="BART01022695">
    <property type="protein sequence ID" value="GAG99585.1"/>
    <property type="molecule type" value="Genomic_DNA"/>
</dbReference>
<accession>X1BX47</accession>
<sequence length="72" mass="8351">MLNLTRRFISCIFFTGHGRIKGLNKGIWVNCGETCGSERFRIKDDESINRANKFAVEAHILAKEWTEKVKHK</sequence>
<reference evidence="1" key="1">
    <citation type="journal article" date="2014" name="Front. Microbiol.">
        <title>High frequency of phylogenetically diverse reductive dehalogenase-homologous genes in deep subseafloor sedimentary metagenomes.</title>
        <authorList>
            <person name="Kawai M."/>
            <person name="Futagami T."/>
            <person name="Toyoda A."/>
            <person name="Takaki Y."/>
            <person name="Nishi S."/>
            <person name="Hori S."/>
            <person name="Arai W."/>
            <person name="Tsubouchi T."/>
            <person name="Morono Y."/>
            <person name="Uchiyama I."/>
            <person name="Ito T."/>
            <person name="Fujiyama A."/>
            <person name="Inagaki F."/>
            <person name="Takami H."/>
        </authorList>
    </citation>
    <scope>NUCLEOTIDE SEQUENCE</scope>
    <source>
        <strain evidence="1">Expedition CK06-06</strain>
    </source>
</reference>
<protein>
    <submittedName>
        <fullName evidence="1">Uncharacterized protein</fullName>
    </submittedName>
</protein>